<dbReference type="EMBL" id="CNFT01001265">
    <property type="protein sequence ID" value="CKT08472.1"/>
    <property type="molecule type" value="Genomic_DNA"/>
</dbReference>
<dbReference type="EMBL" id="CNFU01000396">
    <property type="protein sequence ID" value="CKR75016.1"/>
    <property type="molecule type" value="Genomic_DNA"/>
</dbReference>
<evidence type="ECO:0000313" key="4">
    <source>
        <dbReference type="Proteomes" id="UP000050164"/>
    </source>
</evidence>
<evidence type="ECO:0000313" key="1">
    <source>
        <dbReference type="EMBL" id="CKR75016.1"/>
    </source>
</evidence>
<reference evidence="3 4" key="1">
    <citation type="submission" date="2015-03" db="EMBL/GenBank/DDBJ databases">
        <authorList>
            <consortium name="Pathogen Informatics"/>
        </authorList>
    </citation>
    <scope>NUCLEOTIDE SEQUENCE [LARGE SCALE GENOMIC DNA]</scope>
    <source>
        <strain evidence="2 4">Bir 185</strain>
        <strain evidence="1 3">Bir 187</strain>
    </source>
</reference>
<sequence>MRFTIDVAGEILCGPTDLEQQLLDPAAFAGVDDDGVVIDAGAKHRRDLLVAQHFLKHRAVQAHQRQAMGRVLDQLQSSVAGHGVDDVDEQGLRHRVAGVTDQRVDDLLGIMAGGVSIPQCQRCDAVGVDMFGCTFQLGERRDGGACSAGQFMVDFQQHRLIGLHYQWSVSQWRRSSSSLRSASSPARGSWAPLSVVGRHHQRDAVDGEVTQSPG</sequence>
<dbReference type="Proteomes" id="UP000049023">
    <property type="component" value="Unassembled WGS sequence"/>
</dbReference>
<name>A0A654ZYD5_MYCTX</name>
<evidence type="ECO:0000313" key="2">
    <source>
        <dbReference type="EMBL" id="CKT08472.1"/>
    </source>
</evidence>
<accession>A0A654ZYD5</accession>
<dbReference type="Proteomes" id="UP000050164">
    <property type="component" value="Unassembled WGS sequence"/>
</dbReference>
<evidence type="ECO:0000313" key="3">
    <source>
        <dbReference type="Proteomes" id="UP000049023"/>
    </source>
</evidence>
<proteinExistence type="predicted"/>
<dbReference type="AlphaFoldDB" id="A0A654ZYD5"/>
<gene>
    <name evidence="2" type="ORF">ERS027659_03933</name>
    <name evidence="1" type="ORF">ERS027661_02032</name>
</gene>
<organism evidence="1 3">
    <name type="scientific">Mycobacterium tuberculosis</name>
    <dbReference type="NCBI Taxonomy" id="1773"/>
    <lineage>
        <taxon>Bacteria</taxon>
        <taxon>Bacillati</taxon>
        <taxon>Actinomycetota</taxon>
        <taxon>Actinomycetes</taxon>
        <taxon>Mycobacteriales</taxon>
        <taxon>Mycobacteriaceae</taxon>
        <taxon>Mycobacterium</taxon>
        <taxon>Mycobacterium tuberculosis complex</taxon>
    </lineage>
</organism>
<protein>
    <submittedName>
        <fullName evidence="1">Uncharacterized protein</fullName>
    </submittedName>
</protein>